<gene>
    <name evidence="5" type="ORF">A4S15_04130</name>
</gene>
<dbReference type="SMART" id="SM00895">
    <property type="entry name" value="FCD"/>
    <property type="match status" value="1"/>
</dbReference>
<evidence type="ECO:0000256" key="3">
    <source>
        <dbReference type="ARBA" id="ARBA00023163"/>
    </source>
</evidence>
<evidence type="ECO:0000313" key="5">
    <source>
        <dbReference type="EMBL" id="OQW54789.1"/>
    </source>
</evidence>
<dbReference type="SUPFAM" id="SSF46785">
    <property type="entry name" value="Winged helix' DNA-binding domain"/>
    <property type="match status" value="1"/>
</dbReference>
<accession>A0A1W9I532</accession>
<comment type="caution">
    <text evidence="5">The sequence shown here is derived from an EMBL/GenBank/DDBJ whole genome shotgun (WGS) entry which is preliminary data.</text>
</comment>
<dbReference type="InterPro" id="IPR008920">
    <property type="entry name" value="TF_FadR/GntR_C"/>
</dbReference>
<dbReference type="EMBL" id="LWDL01000001">
    <property type="protein sequence ID" value="OQW54789.1"/>
    <property type="molecule type" value="Genomic_DNA"/>
</dbReference>
<sequence length="229" mass="26015">MTELAIERVAPEVTFKTRAYRSIKQAITALDIYKSSDAVWLDERKLSERLGISRTPVREAIAMLEQEGFVKSMPRRGIVVLKKNNREVVEMIEAWAALESMAVRRIALRASDEDIASLRQHFERFHEGHRPTDYLSEYSTANVAFHQGLIRLGGSQTIIALTENILLHVRGIRELTIGRDQRAERSIEDHLGIITALEKRDAERAEKLSRDHTLGLAAYVEAHGEEIFG</sequence>
<dbReference type="InterPro" id="IPR000524">
    <property type="entry name" value="Tscrpt_reg_HTH_GntR"/>
</dbReference>
<dbReference type="PROSITE" id="PS50949">
    <property type="entry name" value="HTH_GNTR"/>
    <property type="match status" value="1"/>
</dbReference>
<keyword evidence="3" id="KW-0804">Transcription</keyword>
<dbReference type="GO" id="GO:0003700">
    <property type="term" value="F:DNA-binding transcription factor activity"/>
    <property type="evidence" value="ECO:0007669"/>
    <property type="project" value="InterPro"/>
</dbReference>
<evidence type="ECO:0000313" key="6">
    <source>
        <dbReference type="Proteomes" id="UP000192872"/>
    </source>
</evidence>
<dbReference type="AlphaFoldDB" id="A0A1W9I532"/>
<dbReference type="SUPFAM" id="SSF48008">
    <property type="entry name" value="GntR ligand-binding domain-like"/>
    <property type="match status" value="1"/>
</dbReference>
<organism evidence="5 6">
    <name type="scientific">Candidatus Raskinella chloraquaticus</name>
    <dbReference type="NCBI Taxonomy" id="1951219"/>
    <lineage>
        <taxon>Bacteria</taxon>
        <taxon>Pseudomonadati</taxon>
        <taxon>Pseudomonadota</taxon>
        <taxon>Alphaproteobacteria</taxon>
        <taxon>Hyphomicrobiales</taxon>
        <taxon>Phreatobacteraceae</taxon>
        <taxon>Candidatus Raskinella</taxon>
    </lineage>
</organism>
<dbReference type="PRINTS" id="PR00035">
    <property type="entry name" value="HTHGNTR"/>
</dbReference>
<dbReference type="InterPro" id="IPR036390">
    <property type="entry name" value="WH_DNA-bd_sf"/>
</dbReference>
<keyword evidence="1" id="KW-0805">Transcription regulation</keyword>
<dbReference type="Pfam" id="PF07729">
    <property type="entry name" value="FCD"/>
    <property type="match status" value="1"/>
</dbReference>
<dbReference type="STRING" id="1827387.A4S15_04130"/>
<dbReference type="Gene3D" id="1.10.10.10">
    <property type="entry name" value="Winged helix-like DNA-binding domain superfamily/Winged helix DNA-binding domain"/>
    <property type="match status" value="1"/>
</dbReference>
<dbReference type="Gene3D" id="1.20.120.530">
    <property type="entry name" value="GntR ligand-binding domain-like"/>
    <property type="match status" value="1"/>
</dbReference>
<proteinExistence type="predicted"/>
<protein>
    <submittedName>
        <fullName evidence="5">GntR family transcriptional regulator</fullName>
    </submittedName>
</protein>
<name>A0A1W9I532_9HYPH</name>
<dbReference type="Proteomes" id="UP000192872">
    <property type="component" value="Unassembled WGS sequence"/>
</dbReference>
<evidence type="ECO:0000256" key="2">
    <source>
        <dbReference type="ARBA" id="ARBA00023125"/>
    </source>
</evidence>
<dbReference type="SMART" id="SM00345">
    <property type="entry name" value="HTH_GNTR"/>
    <property type="match status" value="1"/>
</dbReference>
<dbReference type="InterPro" id="IPR011711">
    <property type="entry name" value="GntR_C"/>
</dbReference>
<dbReference type="PANTHER" id="PTHR43537">
    <property type="entry name" value="TRANSCRIPTIONAL REGULATOR, GNTR FAMILY"/>
    <property type="match status" value="1"/>
</dbReference>
<keyword evidence="2" id="KW-0238">DNA-binding</keyword>
<evidence type="ECO:0000256" key="1">
    <source>
        <dbReference type="ARBA" id="ARBA00023015"/>
    </source>
</evidence>
<feature type="domain" description="HTH gntR-type" evidence="4">
    <location>
        <begin position="13"/>
        <end position="83"/>
    </location>
</feature>
<dbReference type="InterPro" id="IPR036388">
    <property type="entry name" value="WH-like_DNA-bd_sf"/>
</dbReference>
<dbReference type="Pfam" id="PF00392">
    <property type="entry name" value="GntR"/>
    <property type="match status" value="1"/>
</dbReference>
<reference evidence="5 6" key="1">
    <citation type="journal article" date="2017" name="Water Res.">
        <title>Comammox in drinking water systems.</title>
        <authorList>
            <person name="Wang Y."/>
            <person name="Ma L."/>
            <person name="Mao Y."/>
            <person name="Jiang X."/>
            <person name="Xia Y."/>
            <person name="Yu K."/>
            <person name="Li B."/>
            <person name="Zhang T."/>
        </authorList>
    </citation>
    <scope>NUCLEOTIDE SEQUENCE [LARGE SCALE GENOMIC DNA]</scope>
    <source>
        <strain evidence="5">SG_bin8</strain>
    </source>
</reference>
<evidence type="ECO:0000259" key="4">
    <source>
        <dbReference type="PROSITE" id="PS50949"/>
    </source>
</evidence>
<dbReference type="GO" id="GO:0003677">
    <property type="term" value="F:DNA binding"/>
    <property type="evidence" value="ECO:0007669"/>
    <property type="project" value="UniProtKB-KW"/>
</dbReference>
<dbReference type="RefSeq" id="WP_376802979.1">
    <property type="nucleotide sequence ID" value="NZ_DBNB01000011.1"/>
</dbReference>
<dbReference type="PANTHER" id="PTHR43537:SF49">
    <property type="entry name" value="TRANSCRIPTIONAL REGULATORY PROTEIN"/>
    <property type="match status" value="1"/>
</dbReference>